<dbReference type="Pfam" id="PF03932">
    <property type="entry name" value="CutC"/>
    <property type="match status" value="1"/>
</dbReference>
<dbReference type="OrthoDB" id="9815677at2"/>
<evidence type="ECO:0000256" key="1">
    <source>
        <dbReference type="ARBA" id="ARBA00007768"/>
    </source>
</evidence>
<dbReference type="AlphaFoldDB" id="A0A0T6LSJ4"/>
<proteinExistence type="inferred from homology"/>
<sequence length="256" mass="26556">MTLFEVCVDSAEGARAARDAGAHRVELCCALLEGGLTPSPGLLGTTLETAPGIEVNVLIRPRGGDFVYDAREVRAMVSDIATASAMGAHGVVIGALTADGDVDMGICRELVDAAAGLSVTFHRAFDMARDPFAALESLVELGADLVLTSGQEASALQGAPLLAQLVEAAGNRIRIMPGAGVTRHNARRILDLTGACDLHFSASATEDGPMRHRNPRPAMGGRLRGDEFARRVTSVTEIRAIVAAVGGSTSPCTQRG</sequence>
<dbReference type="EMBL" id="LLZU01000016">
    <property type="protein sequence ID" value="KRV49069.1"/>
    <property type="molecule type" value="Genomic_DNA"/>
</dbReference>
<comment type="subcellular location">
    <subcellularLocation>
        <location evidence="2">Cytoplasm</location>
    </subcellularLocation>
</comment>
<organism evidence="3 4">
    <name type="scientific">Wenjunlia vitaminophila</name>
    <name type="common">Streptomyces vitaminophilus</name>
    <dbReference type="NCBI Taxonomy" id="76728"/>
    <lineage>
        <taxon>Bacteria</taxon>
        <taxon>Bacillati</taxon>
        <taxon>Actinomycetota</taxon>
        <taxon>Actinomycetes</taxon>
        <taxon>Kitasatosporales</taxon>
        <taxon>Streptomycetaceae</taxon>
        <taxon>Wenjunlia</taxon>
    </lineage>
</organism>
<keyword evidence="2" id="KW-0963">Cytoplasm</keyword>
<reference evidence="3 4" key="1">
    <citation type="submission" date="2015-10" db="EMBL/GenBank/DDBJ databases">
        <title>Draft genome sequence of pyrrolomycin-producing Streptomyces vitaminophilus.</title>
        <authorList>
            <person name="Graham D.E."/>
            <person name="Mahan K.M."/>
            <person name="Klingeman D.M."/>
            <person name="Hettich R.L."/>
            <person name="Parry R.J."/>
        </authorList>
    </citation>
    <scope>NUCLEOTIDE SEQUENCE [LARGE SCALE GENOMIC DNA]</scope>
    <source>
        <strain evidence="3 4">ATCC 31673</strain>
    </source>
</reference>
<keyword evidence="4" id="KW-1185">Reference proteome</keyword>
<gene>
    <name evidence="2" type="primary">cutC</name>
    <name evidence="3" type="ORF">AQ490_22440</name>
</gene>
<comment type="caution">
    <text evidence="3">The sequence shown here is derived from an EMBL/GenBank/DDBJ whole genome shotgun (WGS) entry which is preliminary data.</text>
</comment>
<evidence type="ECO:0000313" key="4">
    <source>
        <dbReference type="Proteomes" id="UP000050867"/>
    </source>
</evidence>
<accession>A0A0T6LSJ4</accession>
<dbReference type="PANTHER" id="PTHR12598">
    <property type="entry name" value="COPPER HOMEOSTASIS PROTEIN CUTC"/>
    <property type="match status" value="1"/>
</dbReference>
<dbReference type="RefSeq" id="WP_018384791.1">
    <property type="nucleotide sequence ID" value="NZ_LLZU01000016.1"/>
</dbReference>
<dbReference type="InterPro" id="IPR036822">
    <property type="entry name" value="CutC-like_dom_sf"/>
</dbReference>
<dbReference type="eggNOG" id="COG3142">
    <property type="taxonomic scope" value="Bacteria"/>
</dbReference>
<dbReference type="GO" id="GO:0005507">
    <property type="term" value="F:copper ion binding"/>
    <property type="evidence" value="ECO:0007669"/>
    <property type="project" value="TreeGrafter"/>
</dbReference>
<protein>
    <recommendedName>
        <fullName evidence="2">PF03932 family protein CutC</fullName>
    </recommendedName>
</protein>
<dbReference type="SUPFAM" id="SSF110395">
    <property type="entry name" value="CutC-like"/>
    <property type="match status" value="1"/>
</dbReference>
<dbReference type="Proteomes" id="UP000050867">
    <property type="component" value="Unassembled WGS sequence"/>
</dbReference>
<comment type="similarity">
    <text evidence="1 2">Belongs to the CutC family.</text>
</comment>
<evidence type="ECO:0000256" key="2">
    <source>
        <dbReference type="HAMAP-Rule" id="MF_00795"/>
    </source>
</evidence>
<dbReference type="HAMAP" id="MF_00795">
    <property type="entry name" value="CutC"/>
    <property type="match status" value="1"/>
</dbReference>
<dbReference type="PANTHER" id="PTHR12598:SF0">
    <property type="entry name" value="COPPER HOMEOSTASIS PROTEIN CUTC HOMOLOG"/>
    <property type="match status" value="1"/>
</dbReference>
<evidence type="ECO:0000313" key="3">
    <source>
        <dbReference type="EMBL" id="KRV49069.1"/>
    </source>
</evidence>
<name>A0A0T6LSJ4_WENVI</name>
<comment type="caution">
    <text evidence="2">Once thought to be involved in copper homeostasis, experiments in E.coli have shown this is not the case.</text>
</comment>
<dbReference type="FunFam" id="3.20.20.380:FF:000001">
    <property type="entry name" value="Copper homeostasis protein CutC"/>
    <property type="match status" value="1"/>
</dbReference>
<dbReference type="STRING" id="76728.AQ490_22440"/>
<dbReference type="Gene3D" id="3.20.20.380">
    <property type="entry name" value="Copper homeostasis (CutC) domain"/>
    <property type="match status" value="1"/>
</dbReference>
<dbReference type="InterPro" id="IPR005627">
    <property type="entry name" value="CutC-like"/>
</dbReference>
<dbReference type="GO" id="GO:0005737">
    <property type="term" value="C:cytoplasm"/>
    <property type="evidence" value="ECO:0007669"/>
    <property type="project" value="UniProtKB-SubCell"/>
</dbReference>